<organism evidence="1">
    <name type="scientific">Tanacetum cinerariifolium</name>
    <name type="common">Dalmatian daisy</name>
    <name type="synonym">Chrysanthemum cinerariifolium</name>
    <dbReference type="NCBI Taxonomy" id="118510"/>
    <lineage>
        <taxon>Eukaryota</taxon>
        <taxon>Viridiplantae</taxon>
        <taxon>Streptophyta</taxon>
        <taxon>Embryophyta</taxon>
        <taxon>Tracheophyta</taxon>
        <taxon>Spermatophyta</taxon>
        <taxon>Magnoliopsida</taxon>
        <taxon>eudicotyledons</taxon>
        <taxon>Gunneridae</taxon>
        <taxon>Pentapetalae</taxon>
        <taxon>asterids</taxon>
        <taxon>campanulids</taxon>
        <taxon>Asterales</taxon>
        <taxon>Asteraceae</taxon>
        <taxon>Asteroideae</taxon>
        <taxon>Anthemideae</taxon>
        <taxon>Anthemidinae</taxon>
        <taxon>Tanacetum</taxon>
    </lineage>
</organism>
<evidence type="ECO:0000313" key="1">
    <source>
        <dbReference type="EMBL" id="GFC95859.1"/>
    </source>
</evidence>
<comment type="caution">
    <text evidence="1">The sequence shown here is derived from an EMBL/GenBank/DDBJ whole genome shotgun (WGS) entry which is preliminary data.</text>
</comment>
<name>A0A699SDW5_TANCI</name>
<feature type="non-terminal residue" evidence="1">
    <location>
        <position position="61"/>
    </location>
</feature>
<sequence>MAAVTVAAMATVVAAAANKGGGAWRLFGGGFYRSGYEETFWVRRKKPGGKLFRDGGVVAGG</sequence>
<gene>
    <name evidence="1" type="ORF">Tci_867829</name>
</gene>
<dbReference type="AlphaFoldDB" id="A0A699SDW5"/>
<reference evidence="1" key="1">
    <citation type="journal article" date="2019" name="Sci. Rep.">
        <title>Draft genome of Tanacetum cinerariifolium, the natural source of mosquito coil.</title>
        <authorList>
            <person name="Yamashiro T."/>
            <person name="Shiraishi A."/>
            <person name="Satake H."/>
            <person name="Nakayama K."/>
        </authorList>
    </citation>
    <scope>NUCLEOTIDE SEQUENCE</scope>
</reference>
<protein>
    <submittedName>
        <fullName evidence="1">Uncharacterized protein</fullName>
    </submittedName>
</protein>
<dbReference type="EMBL" id="BKCJ011156882">
    <property type="protein sequence ID" value="GFC95859.1"/>
    <property type="molecule type" value="Genomic_DNA"/>
</dbReference>
<accession>A0A699SDW5</accession>
<proteinExistence type="predicted"/>